<gene>
    <name evidence="3" type="ORF">M0D58_11600</name>
</gene>
<dbReference type="InterPro" id="IPR036705">
    <property type="entry name" value="Ribosyl_crysJ1_sf"/>
</dbReference>
<comment type="similarity">
    <text evidence="1">Belongs to the ADP-ribosylglycohydrolase family.</text>
</comment>
<accession>A0ABY4K4J6</accession>
<dbReference type="PANTHER" id="PTHR16222">
    <property type="entry name" value="ADP-RIBOSYLGLYCOHYDROLASE"/>
    <property type="match status" value="1"/>
</dbReference>
<dbReference type="InterPro" id="IPR005502">
    <property type="entry name" value="Ribosyl_crysJ1"/>
</dbReference>
<dbReference type="Proteomes" id="UP000830552">
    <property type="component" value="Chromosome"/>
</dbReference>
<protein>
    <submittedName>
        <fullName evidence="3">ADP-ribosylglycohydrolase family protein</fullName>
    </submittedName>
</protein>
<keyword evidence="4" id="KW-1185">Reference proteome</keyword>
<dbReference type="EMBL" id="CP096203">
    <property type="protein sequence ID" value="UPQ74693.1"/>
    <property type="molecule type" value="Genomic_DNA"/>
</dbReference>
<evidence type="ECO:0000313" key="4">
    <source>
        <dbReference type="Proteomes" id="UP000830552"/>
    </source>
</evidence>
<dbReference type="Gene3D" id="1.10.4080.10">
    <property type="entry name" value="ADP-ribosylation/Crystallin J1"/>
    <property type="match status" value="1"/>
</dbReference>
<dbReference type="RefSeq" id="WP_248389404.1">
    <property type="nucleotide sequence ID" value="NZ_CP096203.1"/>
</dbReference>
<dbReference type="PANTHER" id="PTHR16222:SF24">
    <property type="entry name" value="ADP-RIBOSYLHYDROLASE ARH3"/>
    <property type="match status" value="1"/>
</dbReference>
<dbReference type="InterPro" id="IPR050792">
    <property type="entry name" value="ADP-ribosylglycohydrolase"/>
</dbReference>
<keyword evidence="2" id="KW-0378">Hydrolase</keyword>
<evidence type="ECO:0000313" key="3">
    <source>
        <dbReference type="EMBL" id="UPQ74693.1"/>
    </source>
</evidence>
<sequence length="106" mass="11670">MDNKVKAGIFGVCVGDALGVPVEFTSREILKRFPVENMREFGSWNQPKGTWSDDSSLTLCIADELTKSYDLEKIGQSFVKWVNTDIGPLTEDCLISGEQQGTPLLG</sequence>
<reference evidence="3" key="1">
    <citation type="submission" date="2022-04" db="EMBL/GenBank/DDBJ databases">
        <title>Evolutionary, genomic, and biogeographic characterization of Chryseobacterium nepalense represented by a plastic-degrading bacterium AC3.</title>
        <authorList>
            <person name="Yin Z."/>
            <person name="Liu X."/>
            <person name="Wang D."/>
            <person name="Xie Z."/>
        </authorList>
    </citation>
    <scope>NUCLEOTIDE SEQUENCE</scope>
    <source>
        <strain evidence="3">AC3</strain>
    </source>
</reference>
<evidence type="ECO:0000256" key="2">
    <source>
        <dbReference type="ARBA" id="ARBA00022801"/>
    </source>
</evidence>
<evidence type="ECO:0000256" key="1">
    <source>
        <dbReference type="ARBA" id="ARBA00010702"/>
    </source>
</evidence>
<dbReference type="Pfam" id="PF03747">
    <property type="entry name" value="ADP_ribosyl_GH"/>
    <property type="match status" value="1"/>
</dbReference>
<name>A0ABY4K4J6_9FLAO</name>
<dbReference type="SUPFAM" id="SSF101478">
    <property type="entry name" value="ADP-ribosylglycohydrolase"/>
    <property type="match status" value="1"/>
</dbReference>
<proteinExistence type="inferred from homology"/>
<organism evidence="3 4">
    <name type="scientific">Chryseobacterium nepalense</name>
    <dbReference type="NCBI Taxonomy" id="1854498"/>
    <lineage>
        <taxon>Bacteria</taxon>
        <taxon>Pseudomonadati</taxon>
        <taxon>Bacteroidota</taxon>
        <taxon>Flavobacteriia</taxon>
        <taxon>Flavobacteriales</taxon>
        <taxon>Weeksellaceae</taxon>
        <taxon>Chryseobacterium group</taxon>
        <taxon>Chryseobacterium</taxon>
    </lineage>
</organism>